<proteinExistence type="predicted"/>
<dbReference type="Pfam" id="PF00462">
    <property type="entry name" value="Glutaredoxin"/>
    <property type="match status" value="1"/>
</dbReference>
<dbReference type="Proteomes" id="UP000247465">
    <property type="component" value="Chromosome"/>
</dbReference>
<dbReference type="KEGG" id="mtar:DF168_00878"/>
<dbReference type="CDD" id="cd02976">
    <property type="entry name" value="NrdH"/>
    <property type="match status" value="1"/>
</dbReference>
<dbReference type="PROSITE" id="PS00195">
    <property type="entry name" value="GLUTAREDOXIN_1"/>
    <property type="match status" value="1"/>
</dbReference>
<accession>A0A2Z4AHG9</accession>
<dbReference type="InterPro" id="IPR036249">
    <property type="entry name" value="Thioredoxin-like_sf"/>
</dbReference>
<sequence length="96" mass="11081">MNESKPKLYVKQGCPWCSQAIRFLQDKAIDVDLRDVNKSSTDFQRLIEISGQTLTPTLEFEEFMVVDFSVPEFIRAINERPDVKRKLGIGPNFDQT</sequence>
<organism evidence="2 3">
    <name type="scientific">Candidatus Moanibacter tarae</name>
    <dbReference type="NCBI Taxonomy" id="2200854"/>
    <lineage>
        <taxon>Bacteria</taxon>
        <taxon>Pseudomonadati</taxon>
        <taxon>Verrucomicrobiota</taxon>
        <taxon>Opitutia</taxon>
        <taxon>Puniceicoccales</taxon>
        <taxon>Puniceicoccales incertae sedis</taxon>
        <taxon>Candidatus Moanibacter</taxon>
    </lineage>
</organism>
<dbReference type="AlphaFoldDB" id="A0A2Z4AHG9"/>
<gene>
    <name evidence="2" type="ORF">DF168_00878</name>
</gene>
<dbReference type="InterPro" id="IPR011767">
    <property type="entry name" value="GLR_AS"/>
</dbReference>
<feature type="domain" description="Glutaredoxin" evidence="1">
    <location>
        <begin position="8"/>
        <end position="59"/>
    </location>
</feature>
<name>A0A2Z4AHG9_9BACT</name>
<dbReference type="PROSITE" id="PS51354">
    <property type="entry name" value="GLUTAREDOXIN_2"/>
    <property type="match status" value="1"/>
</dbReference>
<evidence type="ECO:0000313" key="2">
    <source>
        <dbReference type="EMBL" id="AWT59684.1"/>
    </source>
</evidence>
<dbReference type="Gene3D" id="3.40.30.10">
    <property type="entry name" value="Glutaredoxin"/>
    <property type="match status" value="1"/>
</dbReference>
<dbReference type="SUPFAM" id="SSF52833">
    <property type="entry name" value="Thioredoxin-like"/>
    <property type="match status" value="1"/>
</dbReference>
<protein>
    <recommendedName>
        <fullName evidence="1">Glutaredoxin domain-containing protein</fullName>
    </recommendedName>
</protein>
<dbReference type="EMBL" id="CP029803">
    <property type="protein sequence ID" value="AWT59684.1"/>
    <property type="molecule type" value="Genomic_DNA"/>
</dbReference>
<reference evidence="2 3" key="1">
    <citation type="submission" date="2018-06" db="EMBL/GenBank/DDBJ databases">
        <title>Draft Genome Sequence of a Novel Marine Bacterium Related to the Verrucomicrobia.</title>
        <authorList>
            <person name="Vosseberg J."/>
            <person name="Martijn J."/>
            <person name="Ettema T.J.G."/>
        </authorList>
    </citation>
    <scope>NUCLEOTIDE SEQUENCE [LARGE SCALE GENOMIC DNA]</scope>
    <source>
        <strain evidence="2">TARA_B100001123</strain>
    </source>
</reference>
<evidence type="ECO:0000313" key="3">
    <source>
        <dbReference type="Proteomes" id="UP000247465"/>
    </source>
</evidence>
<evidence type="ECO:0000259" key="1">
    <source>
        <dbReference type="Pfam" id="PF00462"/>
    </source>
</evidence>
<dbReference type="InterPro" id="IPR002109">
    <property type="entry name" value="Glutaredoxin"/>
</dbReference>